<name>A0A1B2E802_9BACL</name>
<dbReference type="InterPro" id="IPR013538">
    <property type="entry name" value="ASHA1/2-like_C"/>
</dbReference>
<dbReference type="CDD" id="cd07814">
    <property type="entry name" value="SRPBCC_CalC_Aha1-like"/>
    <property type="match status" value="1"/>
</dbReference>
<feature type="domain" description="Activator of Hsp90 ATPase homologue 1/2-like C-terminal" evidence="2">
    <location>
        <begin position="18"/>
        <end position="165"/>
    </location>
</feature>
<protein>
    <submittedName>
        <fullName evidence="3">Polyketide cyclase</fullName>
    </submittedName>
</protein>
<dbReference type="InterPro" id="IPR023393">
    <property type="entry name" value="START-like_dom_sf"/>
</dbReference>
<reference evidence="3" key="1">
    <citation type="submission" date="2016-08" db="EMBL/GenBank/DDBJ databases">
        <title>Complete Genome Seqeunce of Paenibacillus sp. nov. IHBB 9852 from high altitute lake of Indian trans-Himalayas.</title>
        <authorList>
            <person name="Kiran S."/>
            <person name="Swarnkar M.K."/>
            <person name="Rana A."/>
            <person name="Tewari R."/>
            <person name="Gulati A."/>
        </authorList>
    </citation>
    <scope>NUCLEOTIDE SEQUENCE [LARGE SCALE GENOMIC DNA]</scope>
    <source>
        <strain evidence="3">IHBB 9852</strain>
    </source>
</reference>
<evidence type="ECO:0000259" key="2">
    <source>
        <dbReference type="Pfam" id="PF08327"/>
    </source>
</evidence>
<evidence type="ECO:0000256" key="1">
    <source>
        <dbReference type="ARBA" id="ARBA00006817"/>
    </source>
</evidence>
<dbReference type="RefSeq" id="WP_099480022.1">
    <property type="nucleotide sequence ID" value="NZ_CP016809.1"/>
</dbReference>
<dbReference type="SUPFAM" id="SSF55961">
    <property type="entry name" value="Bet v1-like"/>
    <property type="match status" value="1"/>
</dbReference>
<proteinExistence type="inferred from homology"/>
<gene>
    <name evidence="3" type="ORF">BBD41_27935</name>
</gene>
<dbReference type="Pfam" id="PF08327">
    <property type="entry name" value="AHSA1"/>
    <property type="match status" value="1"/>
</dbReference>
<dbReference type="EMBL" id="CP016809">
    <property type="protein sequence ID" value="ANY76100.1"/>
    <property type="molecule type" value="Genomic_DNA"/>
</dbReference>
<sequence length="169" mass="19267">MNENQIENHELILTRVFDAPRELVFRVWTDPAHFGNWWGPKGFSLNIAKMDVRPGGMFLGSQKSPEGHELWGKFVYQEVIAPEKLVFVQSFSDEGGNTVRAPFDPNWPLEIINILTLTEENGKTSLTLRGGPYNATQEERNAFEGMRPMVQQGFDGTFEQLDDYLSSQK</sequence>
<organism evidence="3">
    <name type="scientific">Paenibacillus ihbetae</name>
    <dbReference type="NCBI Taxonomy" id="1870820"/>
    <lineage>
        <taxon>Bacteria</taxon>
        <taxon>Bacillati</taxon>
        <taxon>Bacillota</taxon>
        <taxon>Bacilli</taxon>
        <taxon>Bacillales</taxon>
        <taxon>Paenibacillaceae</taxon>
        <taxon>Paenibacillus</taxon>
    </lineage>
</organism>
<dbReference type="KEGG" id="pib:BBD41_27935"/>
<dbReference type="AlphaFoldDB" id="A0A1B2E802"/>
<comment type="similarity">
    <text evidence="1">Belongs to the AHA1 family.</text>
</comment>
<accession>A0A1B2E802</accession>
<evidence type="ECO:0000313" key="3">
    <source>
        <dbReference type="EMBL" id="ANY76100.1"/>
    </source>
</evidence>
<dbReference type="Gene3D" id="3.30.530.20">
    <property type="match status" value="1"/>
</dbReference>